<evidence type="ECO:0000313" key="1">
    <source>
        <dbReference type="EMBL" id="MBW2938389.1"/>
    </source>
</evidence>
<dbReference type="Pfam" id="PF07949">
    <property type="entry name" value="YbbR"/>
    <property type="match status" value="1"/>
</dbReference>
<dbReference type="EMBL" id="JAHWDP010000003">
    <property type="protein sequence ID" value="MBW2938389.1"/>
    <property type="molecule type" value="Genomic_DNA"/>
</dbReference>
<dbReference type="RefSeq" id="WP_219052900.1">
    <property type="nucleotide sequence ID" value="NZ_JAHWDP010000003.1"/>
</dbReference>
<dbReference type="AlphaFoldDB" id="A0A9X1JVV1"/>
<reference evidence="1" key="1">
    <citation type="submission" date="2021-07" db="EMBL/GenBank/DDBJ databases">
        <title>Aureisphaera sp. CAU 1614 isolated from sea sediment.</title>
        <authorList>
            <person name="Kim W."/>
        </authorList>
    </citation>
    <scope>NUCLEOTIDE SEQUENCE</scope>
    <source>
        <strain evidence="1">CAU 1614</strain>
    </source>
</reference>
<dbReference type="Proteomes" id="UP001138686">
    <property type="component" value="Unassembled WGS sequence"/>
</dbReference>
<evidence type="ECO:0008006" key="3">
    <source>
        <dbReference type="Google" id="ProtNLM"/>
    </source>
</evidence>
<protein>
    <recommendedName>
        <fullName evidence="3">YbbR-like domain-containing protein</fullName>
    </recommendedName>
</protein>
<keyword evidence="2" id="KW-1185">Reference proteome</keyword>
<sequence length="314" mass="36039">MVSENTKNKNPKIKSFLFFLLLATLFWFLTKFSRDSEATLTTTLDYINIPDSLVLTNDNVKEITFDVSGNGFQLLSHKLRKTSLKIDVSAYYKEEDSIIVLPLQDIQKLILKQLNLSDIKNISETELMLHLDKNASKRIPISLQSHISFKDGYFQKGKIKIMPDSVDISGPSEEIDTITFIPTQLFKRKDVSKGLTETINLIKPQNKKVVLNPKSVSIRIEAEEFSQMTMEIPVEVINLTEGTELKLFPESIEITFDVSIKDFGNLTIDDFKIICDFSERIEEGSFMIPKLIKHPENLQHLELETKKVEFLIFK</sequence>
<dbReference type="PANTHER" id="PTHR37804">
    <property type="entry name" value="CDAA REGULATORY PROTEIN CDAR"/>
    <property type="match status" value="1"/>
</dbReference>
<proteinExistence type="predicted"/>
<name>A0A9X1JVV1_9FLAO</name>
<accession>A0A9X1JVV1</accession>
<evidence type="ECO:0000313" key="2">
    <source>
        <dbReference type="Proteomes" id="UP001138686"/>
    </source>
</evidence>
<gene>
    <name evidence="1" type="ORF">KXJ69_09745</name>
</gene>
<comment type="caution">
    <text evidence="1">The sequence shown here is derived from an EMBL/GenBank/DDBJ whole genome shotgun (WGS) entry which is preliminary data.</text>
</comment>
<organism evidence="1 2">
    <name type="scientific">Halomarinibacterium sedimenti</name>
    <dbReference type="NCBI Taxonomy" id="2857106"/>
    <lineage>
        <taxon>Bacteria</taxon>
        <taxon>Pseudomonadati</taxon>
        <taxon>Bacteroidota</taxon>
        <taxon>Flavobacteriia</taxon>
        <taxon>Flavobacteriales</taxon>
        <taxon>Flavobacteriaceae</taxon>
        <taxon>Halomarinibacterium</taxon>
    </lineage>
</organism>
<dbReference type="PANTHER" id="PTHR37804:SF1">
    <property type="entry name" value="CDAA REGULATORY PROTEIN CDAR"/>
    <property type="match status" value="1"/>
</dbReference>
<dbReference type="InterPro" id="IPR012505">
    <property type="entry name" value="YbbR"/>
</dbReference>
<dbReference type="InterPro" id="IPR053154">
    <property type="entry name" value="c-di-AMP_regulator"/>
</dbReference>